<keyword evidence="2" id="KW-1185">Reference proteome</keyword>
<sequence>MENIKNYNDFLNEIDNLLNTKNKLEQIEWTRLAEECKELIPKIVPLKDEIKILLKIRSKLKLEDIYSSGFRSEKAIFTTSNSHFFTYKKRGCNDFEILLNGDLFAIYSESTKLGYKISCENPNISTRLDNKALIEIIILVKGFINNYEEIKKLLFDGIEKNLTDLYIKNEQLLKKLDVVKRTIVTVTVTEDYI</sequence>
<organism evidence="1 2">
    <name type="scientific">Thomasclavelia cocleata</name>
    <dbReference type="NCBI Taxonomy" id="69824"/>
    <lineage>
        <taxon>Bacteria</taxon>
        <taxon>Bacillati</taxon>
        <taxon>Bacillota</taxon>
        <taxon>Erysipelotrichia</taxon>
        <taxon>Erysipelotrichales</taxon>
        <taxon>Coprobacillaceae</taxon>
        <taxon>Thomasclavelia</taxon>
    </lineage>
</organism>
<protein>
    <submittedName>
        <fullName evidence="1">Uncharacterized protein</fullName>
    </submittedName>
</protein>
<proteinExistence type="predicted"/>
<reference evidence="2" key="1">
    <citation type="submission" date="2016-10" db="EMBL/GenBank/DDBJ databases">
        <authorList>
            <person name="Varghese N."/>
            <person name="Submissions S."/>
        </authorList>
    </citation>
    <scope>NUCLEOTIDE SEQUENCE [LARGE SCALE GENOMIC DNA]</scope>
    <source>
        <strain evidence="2">DSM 1551</strain>
    </source>
</reference>
<evidence type="ECO:0000313" key="2">
    <source>
        <dbReference type="Proteomes" id="UP000198558"/>
    </source>
</evidence>
<evidence type="ECO:0000313" key="1">
    <source>
        <dbReference type="EMBL" id="SET68206.1"/>
    </source>
</evidence>
<accession>A0A1I0GBF5</accession>
<dbReference type="Proteomes" id="UP000198558">
    <property type="component" value="Unassembled WGS sequence"/>
</dbReference>
<dbReference type="AlphaFoldDB" id="A0A1I0GBF5"/>
<name>A0A1I0GBF5_9FIRM</name>
<dbReference type="GeneID" id="78288940"/>
<dbReference type="EMBL" id="FOIN01000028">
    <property type="protein sequence ID" value="SET68206.1"/>
    <property type="molecule type" value="Genomic_DNA"/>
</dbReference>
<gene>
    <name evidence="1" type="ORF">SAMN04489758_1282</name>
</gene>
<dbReference type="RefSeq" id="WP_092355073.1">
    <property type="nucleotide sequence ID" value="NZ_FOIN01000028.1"/>
</dbReference>